<dbReference type="SUPFAM" id="SSF56112">
    <property type="entry name" value="Protein kinase-like (PK-like)"/>
    <property type="match status" value="1"/>
</dbReference>
<reference evidence="2 3" key="1">
    <citation type="submission" date="2019-03" db="EMBL/GenBank/DDBJ databases">
        <title>Genomic Encyclopedia of Archaeal and Bacterial Type Strains, Phase II (KMG-II): from individual species to whole genera.</title>
        <authorList>
            <person name="Goeker M."/>
        </authorList>
    </citation>
    <scope>NUCLEOTIDE SEQUENCE [LARGE SCALE GENOMIC DNA]</scope>
    <source>
        <strain evidence="2 3">DSM 45499</strain>
    </source>
</reference>
<dbReference type="AlphaFoldDB" id="A0A4V3FV45"/>
<feature type="domain" description="Aminoglycoside phosphotransferase" evidence="1">
    <location>
        <begin position="87"/>
        <end position="143"/>
    </location>
</feature>
<evidence type="ECO:0000313" key="3">
    <source>
        <dbReference type="Proteomes" id="UP000294927"/>
    </source>
</evidence>
<dbReference type="Gene3D" id="3.90.1200.10">
    <property type="match status" value="1"/>
</dbReference>
<dbReference type="InterPro" id="IPR002575">
    <property type="entry name" value="Aminoglycoside_PTrfase"/>
</dbReference>
<gene>
    <name evidence="2" type="ORF">CLV71_101564</name>
</gene>
<dbReference type="EMBL" id="SOCP01000001">
    <property type="protein sequence ID" value="TDV57691.1"/>
    <property type="molecule type" value="Genomic_DNA"/>
</dbReference>
<organism evidence="2 3">
    <name type="scientific">Actinophytocola oryzae</name>
    <dbReference type="NCBI Taxonomy" id="502181"/>
    <lineage>
        <taxon>Bacteria</taxon>
        <taxon>Bacillati</taxon>
        <taxon>Actinomycetota</taxon>
        <taxon>Actinomycetes</taxon>
        <taxon>Pseudonocardiales</taxon>
        <taxon>Pseudonocardiaceae</taxon>
    </lineage>
</organism>
<dbReference type="GO" id="GO:0016740">
    <property type="term" value="F:transferase activity"/>
    <property type="evidence" value="ECO:0007669"/>
    <property type="project" value="UniProtKB-KW"/>
</dbReference>
<protein>
    <submittedName>
        <fullName evidence="2">Phosphotransferase family enzyme</fullName>
    </submittedName>
</protein>
<comment type="caution">
    <text evidence="2">The sequence shown here is derived from an EMBL/GenBank/DDBJ whole genome shotgun (WGS) entry which is preliminary data.</text>
</comment>
<evidence type="ECO:0000313" key="2">
    <source>
        <dbReference type="EMBL" id="TDV57691.1"/>
    </source>
</evidence>
<keyword evidence="2" id="KW-0808">Transferase</keyword>
<dbReference type="Pfam" id="PF01636">
    <property type="entry name" value="APH"/>
    <property type="match status" value="1"/>
</dbReference>
<keyword evidence="3" id="KW-1185">Reference proteome</keyword>
<accession>A0A4V3FV45</accession>
<dbReference type="Proteomes" id="UP000294927">
    <property type="component" value="Unassembled WGS sequence"/>
</dbReference>
<dbReference type="InterPro" id="IPR011009">
    <property type="entry name" value="Kinase-like_dom_sf"/>
</dbReference>
<evidence type="ECO:0000259" key="1">
    <source>
        <dbReference type="Pfam" id="PF01636"/>
    </source>
</evidence>
<sequence>MHELLTHLAHVGFDGAPRFLGVDEHGREMLGFVEGEVTVDGPPRGVYTDAALTAAARLLRGLHDATTEFAAAHPLGWRFQVGAPTTGPVICHNDLGPYNTVYRSGRPAAFIDWDFAAPAPREWDVAYALWRFVPLYDDVTAARLGWPTAPRGPRIARFLDAYGLDDRADILAVLHRRQQVIRDTIQTWAEEGDPAFVGLRREGRLAEIDDDITYARRKHREWKAFLT</sequence>
<proteinExistence type="predicted"/>
<name>A0A4V3FV45_9PSEU</name>